<evidence type="ECO:0000256" key="3">
    <source>
        <dbReference type="ARBA" id="ARBA00023027"/>
    </source>
</evidence>
<dbReference type="GO" id="GO:0051287">
    <property type="term" value="F:NAD binding"/>
    <property type="evidence" value="ECO:0007669"/>
    <property type="project" value="InterPro"/>
</dbReference>
<dbReference type="PROSITE" id="PS00065">
    <property type="entry name" value="D_2_HYDROXYACID_DH_1"/>
    <property type="match status" value="1"/>
</dbReference>
<dbReference type="PANTHER" id="PTHR43761">
    <property type="entry name" value="D-ISOMER SPECIFIC 2-HYDROXYACID DEHYDROGENASE FAMILY PROTEIN (AFU_ORTHOLOGUE AFUA_1G13630)"/>
    <property type="match status" value="1"/>
</dbReference>
<name>A0AAD5ECR2_UMBRA</name>
<proteinExistence type="inferred from homology"/>
<comment type="similarity">
    <text evidence="1">Belongs to the D-isomer specific 2-hydroxyacid dehydrogenase family.</text>
</comment>
<evidence type="ECO:0000256" key="1">
    <source>
        <dbReference type="ARBA" id="ARBA00005854"/>
    </source>
</evidence>
<dbReference type="PANTHER" id="PTHR43761:SF1">
    <property type="entry name" value="D-ISOMER SPECIFIC 2-HYDROXYACID DEHYDROGENASE CATALYTIC DOMAIN-CONTAINING PROTEIN-RELATED"/>
    <property type="match status" value="1"/>
</dbReference>
<dbReference type="Proteomes" id="UP001206595">
    <property type="component" value="Unassembled WGS sequence"/>
</dbReference>
<dbReference type="InterPro" id="IPR029752">
    <property type="entry name" value="D-isomer_DH_CS1"/>
</dbReference>
<keyword evidence="2" id="KW-0560">Oxidoreductase</keyword>
<dbReference type="Pfam" id="PF02826">
    <property type="entry name" value="2-Hacid_dh_C"/>
    <property type="match status" value="1"/>
</dbReference>
<dbReference type="Gene3D" id="3.40.50.720">
    <property type="entry name" value="NAD(P)-binding Rossmann-like Domain"/>
    <property type="match status" value="2"/>
</dbReference>
<dbReference type="GO" id="GO:0016491">
    <property type="term" value="F:oxidoreductase activity"/>
    <property type="evidence" value="ECO:0007669"/>
    <property type="project" value="UniProtKB-KW"/>
</dbReference>
<dbReference type="GeneID" id="75909914"/>
<comment type="caution">
    <text evidence="5">The sequence shown here is derived from an EMBL/GenBank/DDBJ whole genome shotgun (WGS) entry which is preliminary data.</text>
</comment>
<dbReference type="InterPro" id="IPR036291">
    <property type="entry name" value="NAD(P)-bd_dom_sf"/>
</dbReference>
<accession>A0AAD5ECR2</accession>
<dbReference type="InterPro" id="IPR006140">
    <property type="entry name" value="D-isomer_DH_NAD-bd"/>
</dbReference>
<dbReference type="EMBL" id="MU620908">
    <property type="protein sequence ID" value="KAI8581017.1"/>
    <property type="molecule type" value="Genomic_DNA"/>
</dbReference>
<sequence length="315" mass="34483">MTAVNRCPHTLRAFFLGSASPDVKHALDAANIQLVESHYSRIQDIVLASQTCHILLINQPLALSLMSALTTSDHWMAVAYLNGAAIQEHNIPVFVPRPASSRVTARSEAEFVIGNIFQLARVSPRHTFEIRSKTLGIVGYGSVGIQISSMAEALGMRVVFYDSADVMNYGRAKSTASLSELLEQSDFVTLHVPANTEPMLRERELCQTMRKGSYLIDSSHSRAVDYTALVTALKEGHIAGASVDIPLDSSFRPSLPNLLLSHNVRHATQEVADAVAKDVLADLSLYLDQFNVPLKTAFHEDRGLEQPIPQPTLAK</sequence>
<dbReference type="RefSeq" id="XP_051446021.1">
    <property type="nucleotide sequence ID" value="XM_051584564.1"/>
</dbReference>
<reference evidence="5" key="2">
    <citation type="journal article" date="2022" name="Proc. Natl. Acad. Sci. U.S.A.">
        <title>Diploid-dominant life cycles characterize the early evolution of Fungi.</title>
        <authorList>
            <person name="Amses K.R."/>
            <person name="Simmons D.R."/>
            <person name="Longcore J.E."/>
            <person name="Mondo S.J."/>
            <person name="Seto K."/>
            <person name="Jeronimo G.H."/>
            <person name="Bonds A.E."/>
            <person name="Quandt C.A."/>
            <person name="Davis W.J."/>
            <person name="Chang Y."/>
            <person name="Federici B.A."/>
            <person name="Kuo A."/>
            <person name="LaButti K."/>
            <person name="Pangilinan J."/>
            <person name="Andreopoulos W."/>
            <person name="Tritt A."/>
            <person name="Riley R."/>
            <person name="Hundley H."/>
            <person name="Johnson J."/>
            <person name="Lipzen A."/>
            <person name="Barry K."/>
            <person name="Lang B.F."/>
            <person name="Cuomo C.A."/>
            <person name="Buchler N.E."/>
            <person name="Grigoriev I.V."/>
            <person name="Spatafora J.W."/>
            <person name="Stajich J.E."/>
            <person name="James T.Y."/>
        </authorList>
    </citation>
    <scope>NUCLEOTIDE SEQUENCE</scope>
    <source>
        <strain evidence="5">AG</strain>
    </source>
</reference>
<evidence type="ECO:0000259" key="4">
    <source>
        <dbReference type="Pfam" id="PF02826"/>
    </source>
</evidence>
<dbReference type="SUPFAM" id="SSF51735">
    <property type="entry name" value="NAD(P)-binding Rossmann-fold domains"/>
    <property type="match status" value="1"/>
</dbReference>
<keyword evidence="3" id="KW-0520">NAD</keyword>
<feature type="domain" description="D-isomer specific 2-hydroxyacid dehydrogenase NAD-binding" evidence="4">
    <location>
        <begin position="124"/>
        <end position="245"/>
    </location>
</feature>
<organism evidence="5 6">
    <name type="scientific">Umbelopsis ramanniana AG</name>
    <dbReference type="NCBI Taxonomy" id="1314678"/>
    <lineage>
        <taxon>Eukaryota</taxon>
        <taxon>Fungi</taxon>
        <taxon>Fungi incertae sedis</taxon>
        <taxon>Mucoromycota</taxon>
        <taxon>Mucoromycotina</taxon>
        <taxon>Umbelopsidomycetes</taxon>
        <taxon>Umbelopsidales</taxon>
        <taxon>Umbelopsidaceae</taxon>
        <taxon>Umbelopsis</taxon>
    </lineage>
</organism>
<keyword evidence="6" id="KW-1185">Reference proteome</keyword>
<reference evidence="5" key="1">
    <citation type="submission" date="2021-06" db="EMBL/GenBank/DDBJ databases">
        <authorList>
            <consortium name="DOE Joint Genome Institute"/>
            <person name="Mondo S.J."/>
            <person name="Amses K.R."/>
            <person name="Simmons D.R."/>
            <person name="Longcore J.E."/>
            <person name="Seto K."/>
            <person name="Alves G.H."/>
            <person name="Bonds A.E."/>
            <person name="Quandt C.A."/>
            <person name="Davis W.J."/>
            <person name="Chang Y."/>
            <person name="Letcher P.M."/>
            <person name="Powell M.J."/>
            <person name="Kuo A."/>
            <person name="Labutti K."/>
            <person name="Pangilinan J."/>
            <person name="Andreopoulos W."/>
            <person name="Tritt A."/>
            <person name="Riley R."/>
            <person name="Hundley H."/>
            <person name="Johnson J."/>
            <person name="Lipzen A."/>
            <person name="Barry K."/>
            <person name="Berbee M.L."/>
            <person name="Buchler N.E."/>
            <person name="Grigoriev I.V."/>
            <person name="Spatafora J.W."/>
            <person name="Stajich J.E."/>
            <person name="James T.Y."/>
        </authorList>
    </citation>
    <scope>NUCLEOTIDE SEQUENCE</scope>
    <source>
        <strain evidence="5">AG</strain>
    </source>
</reference>
<dbReference type="AlphaFoldDB" id="A0AAD5ECR2"/>
<evidence type="ECO:0000256" key="2">
    <source>
        <dbReference type="ARBA" id="ARBA00023002"/>
    </source>
</evidence>
<evidence type="ECO:0000313" key="5">
    <source>
        <dbReference type="EMBL" id="KAI8581017.1"/>
    </source>
</evidence>
<dbReference type="InterPro" id="IPR050418">
    <property type="entry name" value="D-iso_2-hydroxyacid_DH_PdxB"/>
</dbReference>
<gene>
    <name evidence="5" type="ORF">K450DRAFT_198073</name>
</gene>
<protein>
    <recommendedName>
        <fullName evidence="4">D-isomer specific 2-hydroxyacid dehydrogenase NAD-binding domain-containing protein</fullName>
    </recommendedName>
</protein>
<evidence type="ECO:0000313" key="6">
    <source>
        <dbReference type="Proteomes" id="UP001206595"/>
    </source>
</evidence>